<dbReference type="SUPFAM" id="SSF56563">
    <property type="entry name" value="Major capsid protein gp5"/>
    <property type="match status" value="1"/>
</dbReference>
<dbReference type="InterPro" id="IPR024455">
    <property type="entry name" value="Phage_capsid"/>
</dbReference>
<evidence type="ECO:0000313" key="5">
    <source>
        <dbReference type="Proteomes" id="UP000199182"/>
    </source>
</evidence>
<evidence type="ECO:0000256" key="1">
    <source>
        <dbReference type="ARBA" id="ARBA00004328"/>
    </source>
</evidence>
<dbReference type="Gene3D" id="3.30.2400.10">
    <property type="entry name" value="Major capsid protein gp5"/>
    <property type="match status" value="1"/>
</dbReference>
<keyword evidence="5" id="KW-1185">Reference proteome</keyword>
<dbReference type="STRING" id="258515.SAMN05192585_13217"/>
<sequence length="398" mass="43458">MSKILELRENRAKAWDATKAFLDSKRGTDGLLSAEDAAAYDKMEADIVNLGKEIARLERQEALDAELSKPLNSPIKDRPGANGEAKTGRSSDEYKKAFWNVMRSKAPHYDIVNALQIGTDSEGGYLVPDEFERTLVEALEEQNIFRTLAKVITTSSGDRKIPVVASKGTASWVDEEGAIPESDDAFGQVSIGAYKLATMIKVSEELLSDNVFNLEQYIAKEFARRIGTKEEEAFFIGDGVGKPTGIFSATGGAELGVTAAGTAAITMDELMDLYYALKSPYRKNATFIMNDATVKAVRKLKDNNGNYLWQPSVTAGTPDTILTRPVVTSAYAPVIAAGAKSIAFGDFSYYWVADRQGRSFKRLNELYAATGQVGFMATQRVDGKLILPEAIKILQQKA</sequence>
<gene>
    <name evidence="4" type="ORF">SAMN05192585_13217</name>
</gene>
<accession>A0A1H0E8K7</accession>
<dbReference type="RefSeq" id="WP_092642122.1">
    <property type="nucleotide sequence ID" value="NZ_FNID01000032.1"/>
</dbReference>
<evidence type="ECO:0000256" key="2">
    <source>
        <dbReference type="SAM" id="MobiDB-lite"/>
    </source>
</evidence>
<evidence type="ECO:0000259" key="3">
    <source>
        <dbReference type="Pfam" id="PF05065"/>
    </source>
</evidence>
<name>A0A1H0E8K7_9FIRM</name>
<dbReference type="Gene3D" id="3.30.2320.10">
    <property type="entry name" value="hypothetical protein PF0899 domain"/>
    <property type="match status" value="1"/>
</dbReference>
<feature type="region of interest" description="Disordered" evidence="2">
    <location>
        <begin position="67"/>
        <end position="89"/>
    </location>
</feature>
<proteinExistence type="predicted"/>
<dbReference type="OrthoDB" id="9786516at2"/>
<protein>
    <submittedName>
        <fullName evidence="4">Phage major capsid protein, HK97 family</fullName>
    </submittedName>
</protein>
<feature type="domain" description="Phage capsid-like C-terminal" evidence="3">
    <location>
        <begin position="123"/>
        <end position="395"/>
    </location>
</feature>
<dbReference type="EMBL" id="FNID01000032">
    <property type="protein sequence ID" value="SDN78626.1"/>
    <property type="molecule type" value="Genomic_DNA"/>
</dbReference>
<comment type="subcellular location">
    <subcellularLocation>
        <location evidence="1">Virion</location>
    </subcellularLocation>
</comment>
<dbReference type="Proteomes" id="UP000199182">
    <property type="component" value="Unassembled WGS sequence"/>
</dbReference>
<organism evidence="4 5">
    <name type="scientific">Acetanaerobacterium elongatum</name>
    <dbReference type="NCBI Taxonomy" id="258515"/>
    <lineage>
        <taxon>Bacteria</taxon>
        <taxon>Bacillati</taxon>
        <taxon>Bacillota</taxon>
        <taxon>Clostridia</taxon>
        <taxon>Eubacteriales</taxon>
        <taxon>Oscillospiraceae</taxon>
        <taxon>Acetanaerobacterium</taxon>
    </lineage>
</organism>
<dbReference type="NCBIfam" id="TIGR01554">
    <property type="entry name" value="major_cap_HK97"/>
    <property type="match status" value="1"/>
</dbReference>
<dbReference type="AlphaFoldDB" id="A0A1H0E8K7"/>
<evidence type="ECO:0000313" key="4">
    <source>
        <dbReference type="EMBL" id="SDN78626.1"/>
    </source>
</evidence>
<dbReference type="InterPro" id="IPR054612">
    <property type="entry name" value="Phage_capsid-like_C"/>
</dbReference>
<reference evidence="4 5" key="1">
    <citation type="submission" date="2016-10" db="EMBL/GenBank/DDBJ databases">
        <authorList>
            <person name="de Groot N.N."/>
        </authorList>
    </citation>
    <scope>NUCLEOTIDE SEQUENCE [LARGE SCALE GENOMIC DNA]</scope>
    <source>
        <strain evidence="4 5">CGMCC 1.5012</strain>
    </source>
</reference>
<dbReference type="Pfam" id="PF05065">
    <property type="entry name" value="Phage_capsid"/>
    <property type="match status" value="1"/>
</dbReference>